<dbReference type="OrthoDB" id="674604at2759"/>
<evidence type="ECO:0000313" key="5">
    <source>
        <dbReference type="Proteomes" id="UP000053820"/>
    </source>
</evidence>
<dbReference type="AlphaFoldDB" id="A0A0C9WAJ1"/>
<dbReference type="EMBL" id="KN839871">
    <property type="protein sequence ID" value="KIJ60531.1"/>
    <property type="molecule type" value="Genomic_DNA"/>
</dbReference>
<dbReference type="PROSITE" id="PS00678">
    <property type="entry name" value="WD_REPEATS_1"/>
    <property type="match status" value="2"/>
</dbReference>
<feature type="non-terminal residue" evidence="4">
    <location>
        <position position="1"/>
    </location>
</feature>
<reference evidence="4 5" key="1">
    <citation type="submission" date="2014-04" db="EMBL/GenBank/DDBJ databases">
        <title>Evolutionary Origins and Diversification of the Mycorrhizal Mutualists.</title>
        <authorList>
            <consortium name="DOE Joint Genome Institute"/>
            <consortium name="Mycorrhizal Genomics Consortium"/>
            <person name="Kohler A."/>
            <person name="Kuo A."/>
            <person name="Nagy L.G."/>
            <person name="Floudas D."/>
            <person name="Copeland A."/>
            <person name="Barry K.W."/>
            <person name="Cichocki N."/>
            <person name="Veneault-Fourrey C."/>
            <person name="LaButti K."/>
            <person name="Lindquist E.A."/>
            <person name="Lipzen A."/>
            <person name="Lundell T."/>
            <person name="Morin E."/>
            <person name="Murat C."/>
            <person name="Riley R."/>
            <person name="Ohm R."/>
            <person name="Sun H."/>
            <person name="Tunlid A."/>
            <person name="Henrissat B."/>
            <person name="Grigoriev I.V."/>
            <person name="Hibbett D.S."/>
            <person name="Martin F."/>
        </authorList>
    </citation>
    <scope>NUCLEOTIDE SEQUENCE [LARGE SCALE GENOMIC DNA]</scope>
    <source>
        <strain evidence="4 5">MD-312</strain>
    </source>
</reference>
<dbReference type="PRINTS" id="PR00319">
    <property type="entry name" value="GPROTEINB"/>
</dbReference>
<dbReference type="PANTHER" id="PTHR19848:SF8">
    <property type="entry name" value="F-BOX AND WD REPEAT DOMAIN CONTAINING 7"/>
    <property type="match status" value="1"/>
</dbReference>
<keyword evidence="2" id="KW-0677">Repeat</keyword>
<keyword evidence="1 3" id="KW-0853">WD repeat</keyword>
<dbReference type="InterPro" id="IPR019775">
    <property type="entry name" value="WD40_repeat_CS"/>
</dbReference>
<dbReference type="InterPro" id="IPR001680">
    <property type="entry name" value="WD40_rpt"/>
</dbReference>
<evidence type="ECO:0008006" key="6">
    <source>
        <dbReference type="Google" id="ProtNLM"/>
    </source>
</evidence>
<accession>A0A0C9WAJ1</accession>
<evidence type="ECO:0000256" key="2">
    <source>
        <dbReference type="ARBA" id="ARBA00022737"/>
    </source>
</evidence>
<dbReference type="InterPro" id="IPR001632">
    <property type="entry name" value="WD40_G-protein_beta-like"/>
</dbReference>
<dbReference type="Gene3D" id="2.130.10.10">
    <property type="entry name" value="YVTN repeat-like/Quinoprotein amine dehydrogenase"/>
    <property type="match status" value="1"/>
</dbReference>
<dbReference type="InterPro" id="IPR015943">
    <property type="entry name" value="WD40/YVTN_repeat-like_dom_sf"/>
</dbReference>
<dbReference type="InterPro" id="IPR036322">
    <property type="entry name" value="WD40_repeat_dom_sf"/>
</dbReference>
<keyword evidence="5" id="KW-1185">Reference proteome</keyword>
<sequence length="105" mass="11387">DPLKGHTGAVYAVDVSPDGRTIASGSGDHTVRIWDAKTEELLHALVHEDSVWSVHISPDSKRVASGSRDKSLRVWDIETGELAFNPIECDGTVSCVRYSPSGDRI</sequence>
<dbReference type="PANTHER" id="PTHR19848">
    <property type="entry name" value="WD40 REPEAT PROTEIN"/>
    <property type="match status" value="1"/>
</dbReference>
<evidence type="ECO:0000313" key="4">
    <source>
        <dbReference type="EMBL" id="KIJ60531.1"/>
    </source>
</evidence>
<feature type="repeat" description="WD" evidence="3">
    <location>
        <begin position="3"/>
        <end position="44"/>
    </location>
</feature>
<feature type="non-terminal residue" evidence="4">
    <location>
        <position position="105"/>
    </location>
</feature>
<dbReference type="PROSITE" id="PS50082">
    <property type="entry name" value="WD_REPEATS_2"/>
    <property type="match status" value="2"/>
</dbReference>
<dbReference type="Proteomes" id="UP000053820">
    <property type="component" value="Unassembled WGS sequence"/>
</dbReference>
<dbReference type="PROSITE" id="PS50294">
    <property type="entry name" value="WD_REPEATS_REGION"/>
    <property type="match status" value="2"/>
</dbReference>
<evidence type="ECO:0000256" key="1">
    <source>
        <dbReference type="ARBA" id="ARBA00022574"/>
    </source>
</evidence>
<evidence type="ECO:0000256" key="3">
    <source>
        <dbReference type="PROSITE-ProRule" id="PRU00221"/>
    </source>
</evidence>
<organism evidence="4 5">
    <name type="scientific">Hydnomerulius pinastri MD-312</name>
    <dbReference type="NCBI Taxonomy" id="994086"/>
    <lineage>
        <taxon>Eukaryota</taxon>
        <taxon>Fungi</taxon>
        <taxon>Dikarya</taxon>
        <taxon>Basidiomycota</taxon>
        <taxon>Agaricomycotina</taxon>
        <taxon>Agaricomycetes</taxon>
        <taxon>Agaricomycetidae</taxon>
        <taxon>Boletales</taxon>
        <taxon>Boletales incertae sedis</taxon>
        <taxon>Leucogyrophana</taxon>
    </lineage>
</organism>
<dbReference type="Pfam" id="PF00400">
    <property type="entry name" value="WD40"/>
    <property type="match status" value="2"/>
</dbReference>
<feature type="repeat" description="WD" evidence="3">
    <location>
        <begin position="44"/>
        <end position="85"/>
    </location>
</feature>
<proteinExistence type="predicted"/>
<dbReference type="PRINTS" id="PR00320">
    <property type="entry name" value="GPROTEINBRPT"/>
</dbReference>
<protein>
    <recommendedName>
        <fullName evidence="6">WD40 repeat-like protein</fullName>
    </recommendedName>
</protein>
<dbReference type="SUPFAM" id="SSF50978">
    <property type="entry name" value="WD40 repeat-like"/>
    <property type="match status" value="1"/>
</dbReference>
<name>A0A0C9WAJ1_9AGAM</name>
<dbReference type="SMART" id="SM00320">
    <property type="entry name" value="WD40"/>
    <property type="match status" value="2"/>
</dbReference>
<dbReference type="HOGENOM" id="CLU_000288_57_30_1"/>
<dbReference type="InterPro" id="IPR020472">
    <property type="entry name" value="WD40_PAC1"/>
</dbReference>
<gene>
    <name evidence="4" type="ORF">HYDPIDRAFT_73097</name>
</gene>